<accession>A0A078B4T5</accession>
<evidence type="ECO:0000259" key="11">
    <source>
        <dbReference type="PROSITE" id="PS51715"/>
    </source>
</evidence>
<organism evidence="12 13">
    <name type="scientific">Stylonychia lemnae</name>
    <name type="common">Ciliate</name>
    <dbReference type="NCBI Taxonomy" id="5949"/>
    <lineage>
        <taxon>Eukaryota</taxon>
        <taxon>Sar</taxon>
        <taxon>Alveolata</taxon>
        <taxon>Ciliophora</taxon>
        <taxon>Intramacronucleata</taxon>
        <taxon>Spirotrichea</taxon>
        <taxon>Stichotrichia</taxon>
        <taxon>Sporadotrichida</taxon>
        <taxon>Oxytrichidae</taxon>
        <taxon>Stylonychinae</taxon>
        <taxon>Stylonychia</taxon>
    </lineage>
</organism>
<gene>
    <name evidence="12" type="primary">Contig1354.g1485</name>
    <name evidence="12" type="ORF">STYLEM_17355</name>
</gene>
<sequence>MNPRFEKYLKANNLFQRGTAYHTVAVIGAQSSGKSTLLNLLFSTEFETLDQQNGRQQTTKGIWMSKNPNGSILIFDIEGTDSKERGEQRLVIIYETFNILLDIRDVGRYGASNYGLLKVIFEVNLKIFGQQQKKRLLFVLRDFDDRGSNREKYMDIIHGDVMKIWSEIYKPDLFKESVPSDFFEFEFAMIPHKIYQEPQFIAKCGELRDRFDVHAPNTLFPTLDDKNVPMDGLSIYIDSTWEKIRTQKELNLPDQRVMVANLRCNELRDEAFDLVMPQINDLNELAYKQKVDDFQQKCQNIIQEAISHYKEYAHQYDKTVYEKVQKELVGLILSSLFKTFDLQLKSIRQQIFDKFDKELRKLSIRDQVNEKFFESSQNLFNECAISFKKQIANLVVDGSGWGEQALNHQNDIDQQLRSLIQNAREKEIDKLQVLTLQAAKNNLEEIINAPIYELDGDFWEQIKKPFLNELRDLGSNSGFRCDHEEIQDFLQNLEQTIHSNTVEIVKRLFRDINTNLLRKFNKLFKKDEAGKNREWRNIEEQKIRELHLKYKALMDDVISDFKYIKLPRAALTGAGDSNSTPGGGLQRSNTVMYARLLSEQDINKVRDKFSEDIDFVLEEAIRKHHNIQATTIPWWIYLLLAFFAADNVIGWLSSPLIFYPLVMILGGISMLYSMGLGPVIGPLARQTTNVVLSRFNMQLQQQEPQQQSKLSQINKFPVSQHDHQFKIIIIGDPCCGKTSLLMRVTTNRRNEIYEMTIGVDCKSRTFEYQDKKVRLQFWDTAGQDRFTSITTSYYRGSHCCILVFDITNQDSFFHLYKWIDQYNYFNDFPIKNIIIVGNKHDLEELRAISRLEINQFCQSLNCEYLEISVNNDQGVDNLVNKVIEKCLQLQNKVDEELLSGKVDEIHHNTINLRTQPRPSIADIRPLNLRKVKKKGKCC</sequence>
<dbReference type="PRINTS" id="PR00449">
    <property type="entry name" value="RASTRNSFRMNG"/>
</dbReference>
<dbReference type="PROSITE" id="PS51419">
    <property type="entry name" value="RAB"/>
    <property type="match status" value="1"/>
</dbReference>
<dbReference type="GO" id="GO:0005783">
    <property type="term" value="C:endoplasmic reticulum"/>
    <property type="evidence" value="ECO:0007669"/>
    <property type="project" value="TreeGrafter"/>
</dbReference>
<evidence type="ECO:0000256" key="6">
    <source>
        <dbReference type="ARBA" id="ARBA00023134"/>
    </source>
</evidence>
<evidence type="ECO:0000256" key="8">
    <source>
        <dbReference type="ARBA" id="ARBA00029381"/>
    </source>
</evidence>
<evidence type="ECO:0000256" key="10">
    <source>
        <dbReference type="SAM" id="Phobius"/>
    </source>
</evidence>
<dbReference type="Pfam" id="PF00071">
    <property type="entry name" value="Ras"/>
    <property type="match status" value="1"/>
</dbReference>
<keyword evidence="1 10" id="KW-0812">Transmembrane</keyword>
<evidence type="ECO:0000313" key="13">
    <source>
        <dbReference type="Proteomes" id="UP000039865"/>
    </source>
</evidence>
<dbReference type="InterPro" id="IPR008803">
    <property type="entry name" value="RHD3/Sey1"/>
</dbReference>
<dbReference type="InterPro" id="IPR001806">
    <property type="entry name" value="Small_GTPase"/>
</dbReference>
<dbReference type="PROSITE" id="PS51715">
    <property type="entry name" value="G_GB1_RHD3"/>
    <property type="match status" value="1"/>
</dbReference>
<dbReference type="NCBIfam" id="TIGR00231">
    <property type="entry name" value="small_GTP"/>
    <property type="match status" value="1"/>
</dbReference>
<dbReference type="OrthoDB" id="1597724at2759"/>
<dbReference type="Gene3D" id="3.40.50.300">
    <property type="entry name" value="P-loop containing nucleotide triphosphate hydrolases"/>
    <property type="match status" value="2"/>
</dbReference>
<feature type="transmembrane region" description="Helical" evidence="10">
    <location>
        <begin position="656"/>
        <end position="680"/>
    </location>
</feature>
<dbReference type="FunFam" id="3.40.50.300:FF:001329">
    <property type="entry name" value="Small GTP-binding protein, putative"/>
    <property type="match status" value="1"/>
</dbReference>
<dbReference type="SMART" id="SM00173">
    <property type="entry name" value="RAS"/>
    <property type="match status" value="1"/>
</dbReference>
<dbReference type="AlphaFoldDB" id="A0A078B4T5"/>
<dbReference type="PROSITE" id="PS51421">
    <property type="entry name" value="RAS"/>
    <property type="match status" value="1"/>
</dbReference>
<proteinExistence type="inferred from homology"/>
<evidence type="ECO:0000313" key="12">
    <source>
        <dbReference type="EMBL" id="CDW88237.1"/>
    </source>
</evidence>
<keyword evidence="4" id="KW-0256">Endoplasmic reticulum</keyword>
<evidence type="ECO:0000256" key="5">
    <source>
        <dbReference type="ARBA" id="ARBA00022989"/>
    </source>
</evidence>
<evidence type="ECO:0000256" key="9">
    <source>
        <dbReference type="PROSITE-ProRule" id="PRU01052"/>
    </source>
</evidence>
<evidence type="ECO:0000256" key="4">
    <source>
        <dbReference type="ARBA" id="ARBA00022824"/>
    </source>
</evidence>
<evidence type="ECO:0000256" key="2">
    <source>
        <dbReference type="ARBA" id="ARBA00022741"/>
    </source>
</evidence>
<dbReference type="OMA" id="WAIVLMI"/>
<dbReference type="PROSITE" id="PS51420">
    <property type="entry name" value="RHO"/>
    <property type="match status" value="1"/>
</dbReference>
<dbReference type="InterPro" id="IPR005225">
    <property type="entry name" value="Small_GTP-bd"/>
</dbReference>
<dbReference type="InterPro" id="IPR027417">
    <property type="entry name" value="P-loop_NTPase"/>
</dbReference>
<dbReference type="GO" id="GO:0016320">
    <property type="term" value="P:endoplasmic reticulum membrane fusion"/>
    <property type="evidence" value="ECO:0007669"/>
    <property type="project" value="TreeGrafter"/>
</dbReference>
<comment type="function">
    <text evidence="8">Probable GTP-binding protein involved in generating and maintaining the structure of the tubular endoplasmic reticulum network.</text>
</comment>
<keyword evidence="7 10" id="KW-0472">Membrane</keyword>
<keyword evidence="2" id="KW-0547">Nucleotide-binding</keyword>
<evidence type="ECO:0000256" key="7">
    <source>
        <dbReference type="ARBA" id="ARBA00023136"/>
    </source>
</evidence>
<dbReference type="Pfam" id="PF20428">
    <property type="entry name" value="Sey1_3HB"/>
    <property type="match status" value="1"/>
</dbReference>
<dbReference type="InParanoid" id="A0A078B4T5"/>
<keyword evidence="5 10" id="KW-1133">Transmembrane helix</keyword>
<dbReference type="SMART" id="SM00175">
    <property type="entry name" value="RAB"/>
    <property type="match status" value="1"/>
</dbReference>
<evidence type="ECO:0000256" key="3">
    <source>
        <dbReference type="ARBA" id="ARBA00022801"/>
    </source>
</evidence>
<dbReference type="InterPro" id="IPR046758">
    <property type="entry name" value="Sey1/RHD3-like_3HB"/>
</dbReference>
<feature type="domain" description="GB1/RHD3-type G" evidence="11">
    <location>
        <begin position="18"/>
        <end position="226"/>
    </location>
</feature>
<dbReference type="Pfam" id="PF05879">
    <property type="entry name" value="RHD3_GTPase"/>
    <property type="match status" value="1"/>
</dbReference>
<dbReference type="InterPro" id="IPR030386">
    <property type="entry name" value="G_GB1_RHD3_dom"/>
</dbReference>
<dbReference type="SMART" id="SM00174">
    <property type="entry name" value="RHO"/>
    <property type="match status" value="1"/>
</dbReference>
<keyword evidence="6" id="KW-0342">GTP-binding</keyword>
<dbReference type="CDD" id="cd00154">
    <property type="entry name" value="Rab"/>
    <property type="match status" value="1"/>
</dbReference>
<dbReference type="SMART" id="SM00176">
    <property type="entry name" value="RAN"/>
    <property type="match status" value="1"/>
</dbReference>
<keyword evidence="3" id="KW-0378">Hydrolase</keyword>
<protein>
    <recommendedName>
        <fullName evidence="11">GB1/RHD3-type G domain-containing protein</fullName>
    </recommendedName>
</protein>
<dbReference type="Proteomes" id="UP000039865">
    <property type="component" value="Unassembled WGS sequence"/>
</dbReference>
<keyword evidence="13" id="KW-1185">Reference proteome</keyword>
<name>A0A078B4T5_STYLE</name>
<reference evidence="12 13" key="1">
    <citation type="submission" date="2014-06" db="EMBL/GenBank/DDBJ databases">
        <authorList>
            <person name="Swart Estienne"/>
        </authorList>
    </citation>
    <scope>NUCLEOTIDE SEQUENCE [LARGE SCALE GENOMIC DNA]</scope>
    <source>
        <strain evidence="12 13">130c</strain>
    </source>
</reference>
<comment type="similarity">
    <text evidence="9">Belongs to the TRAFAC class dynamin-like GTPase superfamily. GB1/RHD3 GTPase family.</text>
</comment>
<dbReference type="PANTHER" id="PTHR45923:SF2">
    <property type="entry name" value="PROTEIN SEY1"/>
    <property type="match status" value="1"/>
</dbReference>
<dbReference type="EMBL" id="CCKQ01016361">
    <property type="protein sequence ID" value="CDW88237.1"/>
    <property type="molecule type" value="Genomic_DNA"/>
</dbReference>
<dbReference type="GO" id="GO:0003924">
    <property type="term" value="F:GTPase activity"/>
    <property type="evidence" value="ECO:0007669"/>
    <property type="project" value="InterPro"/>
</dbReference>
<evidence type="ECO:0000256" key="1">
    <source>
        <dbReference type="ARBA" id="ARBA00022692"/>
    </source>
</evidence>
<dbReference type="PANTHER" id="PTHR45923">
    <property type="entry name" value="PROTEIN SEY1"/>
    <property type="match status" value="1"/>
</dbReference>
<dbReference type="SUPFAM" id="SSF52540">
    <property type="entry name" value="P-loop containing nucleoside triphosphate hydrolases"/>
    <property type="match status" value="2"/>
</dbReference>
<feature type="transmembrane region" description="Helical" evidence="10">
    <location>
        <begin position="632"/>
        <end position="649"/>
    </location>
</feature>
<dbReference type="GO" id="GO:0005525">
    <property type="term" value="F:GTP binding"/>
    <property type="evidence" value="ECO:0007669"/>
    <property type="project" value="UniProtKB-KW"/>
</dbReference>